<proteinExistence type="predicted"/>
<reference evidence="3 4" key="1">
    <citation type="submission" date="2020-08" db="EMBL/GenBank/DDBJ databases">
        <title>Genomic Encyclopedia of Type Strains, Phase IV (KMG-IV): sequencing the most valuable type-strain genomes for metagenomic binning, comparative biology and taxonomic classification.</title>
        <authorList>
            <person name="Goeker M."/>
        </authorList>
    </citation>
    <scope>NUCLEOTIDE SEQUENCE [LARGE SCALE GENOMIC DNA]</scope>
    <source>
        <strain evidence="3 4">DSM 25895</strain>
    </source>
</reference>
<comment type="caution">
    <text evidence="3">The sequence shown here is derived from an EMBL/GenBank/DDBJ whole genome shotgun (WGS) entry which is preliminary data.</text>
</comment>
<evidence type="ECO:0000256" key="1">
    <source>
        <dbReference type="SAM" id="Phobius"/>
    </source>
</evidence>
<dbReference type="Pfam" id="PF07811">
    <property type="entry name" value="TadE"/>
    <property type="match status" value="1"/>
</dbReference>
<organism evidence="3 4">
    <name type="scientific">Neoroseomonas alkaliterrae</name>
    <dbReference type="NCBI Taxonomy" id="1452450"/>
    <lineage>
        <taxon>Bacteria</taxon>
        <taxon>Pseudomonadati</taxon>
        <taxon>Pseudomonadota</taxon>
        <taxon>Alphaproteobacteria</taxon>
        <taxon>Acetobacterales</taxon>
        <taxon>Acetobacteraceae</taxon>
        <taxon>Neoroseomonas</taxon>
    </lineage>
</organism>
<accession>A0A840XP59</accession>
<keyword evidence="1" id="KW-1133">Transmembrane helix</keyword>
<sequence length="190" mass="20212">MSPFRLRERLRRGSVAVEFTLVAPVLALLGLAVLDVVDFLRTSLRLERTAGEVANVTAQYQVLREEDFATLFDLAGRIAAPYRVTDADGAVIVSGLANQGQGPVVLWQRRAGSSGYASAFGAQGGAASIPARSGDLVLAIGQGAVVAEVFLAREPWLLSGRFLAGAPFSRLQSFALQRPRMVSILRVSAS</sequence>
<evidence type="ECO:0000313" key="4">
    <source>
        <dbReference type="Proteomes" id="UP000562254"/>
    </source>
</evidence>
<dbReference type="Proteomes" id="UP000562254">
    <property type="component" value="Unassembled WGS sequence"/>
</dbReference>
<feature type="transmembrane region" description="Helical" evidence="1">
    <location>
        <begin position="20"/>
        <end position="40"/>
    </location>
</feature>
<feature type="domain" description="TadE-like" evidence="2">
    <location>
        <begin position="13"/>
        <end position="54"/>
    </location>
</feature>
<keyword evidence="1" id="KW-0472">Membrane</keyword>
<dbReference type="RefSeq" id="WP_184483763.1">
    <property type="nucleotide sequence ID" value="NZ_JAAEDJ010000063.1"/>
</dbReference>
<protein>
    <recommendedName>
        <fullName evidence="2">TadE-like domain-containing protein</fullName>
    </recommendedName>
</protein>
<keyword evidence="1" id="KW-0812">Transmembrane</keyword>
<evidence type="ECO:0000313" key="3">
    <source>
        <dbReference type="EMBL" id="MBB5689706.1"/>
    </source>
</evidence>
<evidence type="ECO:0000259" key="2">
    <source>
        <dbReference type="Pfam" id="PF07811"/>
    </source>
</evidence>
<name>A0A840XP59_9PROT</name>
<keyword evidence="4" id="KW-1185">Reference proteome</keyword>
<gene>
    <name evidence="3" type="ORF">FHS88_001831</name>
</gene>
<dbReference type="EMBL" id="JACIJE010000004">
    <property type="protein sequence ID" value="MBB5689706.1"/>
    <property type="molecule type" value="Genomic_DNA"/>
</dbReference>
<dbReference type="InterPro" id="IPR012495">
    <property type="entry name" value="TadE-like_dom"/>
</dbReference>
<dbReference type="AlphaFoldDB" id="A0A840XP59"/>